<dbReference type="Proteomes" id="UP000595871">
    <property type="component" value="Chromosome"/>
</dbReference>
<dbReference type="AlphaFoldDB" id="A0A7T7UTA0"/>
<sequence>MGEIMNKIILTDENNNEVEFNLIDTFGVDDKDYAVLEPIDEDFILIFEMMKSKDSVSFKAIDNNKELDEIVKIYEEMKEDENEH</sequence>
<reference evidence="1 2" key="1">
    <citation type="submission" date="2020-12" db="EMBL/GenBank/DDBJ databases">
        <title>FDA dAtabase for Regulatory Grade micrObial Sequences (FDA-ARGOS): Supporting development and validation of Infectious Disease Dx tests.</title>
        <authorList>
            <person name="Sproer C."/>
            <person name="Gronow S."/>
            <person name="Severitt S."/>
            <person name="Schroder I."/>
            <person name="Tallon L."/>
            <person name="Sadzewicz L."/>
            <person name="Zhao X."/>
            <person name="Boylan J."/>
            <person name="Ott S."/>
            <person name="Bowen H."/>
            <person name="Vavikolanu K."/>
            <person name="Mehta A."/>
            <person name="Aluvathingal J."/>
            <person name="Nadendla S."/>
            <person name="Lowell S."/>
            <person name="Myers T."/>
            <person name="Yan Y."/>
            <person name="Sichtig H."/>
        </authorList>
    </citation>
    <scope>NUCLEOTIDE SEQUENCE [LARGE SCALE GENOMIC DNA]</scope>
    <source>
        <strain evidence="1 2">FDAARGOS_989</strain>
    </source>
</reference>
<name>A0A7T7UTA0_9FIRM</name>
<keyword evidence="2" id="KW-1185">Reference proteome</keyword>
<organism evidence="1 2">
    <name type="scientific">Anaerococcus obesiensis</name>
    <dbReference type="NCBI Taxonomy" id="1287640"/>
    <lineage>
        <taxon>Bacteria</taxon>
        <taxon>Bacillati</taxon>
        <taxon>Bacillota</taxon>
        <taxon>Tissierellia</taxon>
        <taxon>Tissierellales</taxon>
        <taxon>Peptoniphilaceae</taxon>
        <taxon>Anaerococcus</taxon>
    </lineage>
</organism>
<dbReference type="Pfam" id="PF06949">
    <property type="entry name" value="DUF1292"/>
    <property type="match status" value="1"/>
</dbReference>
<evidence type="ECO:0000313" key="2">
    <source>
        <dbReference type="Proteomes" id="UP000595871"/>
    </source>
</evidence>
<dbReference type="KEGG" id="aob:I6H46_08105"/>
<protein>
    <submittedName>
        <fullName evidence="1">DUF1292 domain-containing protein</fullName>
    </submittedName>
</protein>
<accession>A0A7T7UTA0</accession>
<dbReference type="EMBL" id="CP067016">
    <property type="protein sequence ID" value="QQN55817.1"/>
    <property type="molecule type" value="Genomic_DNA"/>
</dbReference>
<evidence type="ECO:0000313" key="1">
    <source>
        <dbReference type="EMBL" id="QQN55817.1"/>
    </source>
</evidence>
<proteinExistence type="predicted"/>
<dbReference type="InterPro" id="IPR009711">
    <property type="entry name" value="UPF0473"/>
</dbReference>
<gene>
    <name evidence="1" type="ORF">I6H46_08105</name>
</gene>